<dbReference type="Pfam" id="PF02013">
    <property type="entry name" value="CBM_10"/>
    <property type="match status" value="2"/>
</dbReference>
<dbReference type="Gene3D" id="3.90.1220.10">
    <property type="entry name" value="Cellulose docking domain, dockering"/>
    <property type="match status" value="2"/>
</dbReference>
<dbReference type="InterPro" id="IPR009034">
    <property type="entry name" value="Dockerin_dom_fun_sf"/>
</dbReference>
<organism evidence="5 6">
    <name type="scientific">Neocallimastix californiae</name>
    <dbReference type="NCBI Taxonomy" id="1754190"/>
    <lineage>
        <taxon>Eukaryota</taxon>
        <taxon>Fungi</taxon>
        <taxon>Fungi incertae sedis</taxon>
        <taxon>Chytridiomycota</taxon>
        <taxon>Chytridiomycota incertae sedis</taxon>
        <taxon>Neocallimastigomycetes</taxon>
        <taxon>Neocallimastigales</taxon>
        <taxon>Neocallimastigaceae</taxon>
        <taxon>Neocallimastix</taxon>
    </lineage>
</organism>
<name>A0A1Y2E9B3_9FUNG</name>
<reference evidence="5 6" key="1">
    <citation type="submission" date="2016-08" db="EMBL/GenBank/DDBJ databases">
        <title>A Parts List for Fungal Cellulosomes Revealed by Comparative Genomics.</title>
        <authorList>
            <consortium name="DOE Joint Genome Institute"/>
            <person name="Haitjema C.H."/>
            <person name="Gilmore S.P."/>
            <person name="Henske J.K."/>
            <person name="Solomon K.V."/>
            <person name="De Groot R."/>
            <person name="Kuo A."/>
            <person name="Mondo S.J."/>
            <person name="Salamov A.A."/>
            <person name="Labutti K."/>
            <person name="Zhao Z."/>
            <person name="Chiniquy J."/>
            <person name="Barry K."/>
            <person name="Brewer H.M."/>
            <person name="Purvine S.O."/>
            <person name="Wright A.T."/>
            <person name="Boxma B."/>
            <person name="Van Alen T."/>
            <person name="Hackstein J.H."/>
            <person name="Baker S.E."/>
            <person name="Grigoriev I.V."/>
            <person name="O'Malley M.A."/>
        </authorList>
    </citation>
    <scope>NUCLEOTIDE SEQUENCE [LARGE SCALE GENOMIC DNA]</scope>
    <source>
        <strain evidence="5 6">G1</strain>
    </source>
</reference>
<dbReference type="InterPro" id="IPR002883">
    <property type="entry name" value="CBM10/Dockerin_dom"/>
</dbReference>
<evidence type="ECO:0000256" key="2">
    <source>
        <dbReference type="ARBA" id="ARBA00022737"/>
    </source>
</evidence>
<dbReference type="PROSITE" id="PS51763">
    <property type="entry name" value="CBM10"/>
    <property type="match status" value="2"/>
</dbReference>
<gene>
    <name evidence="5" type="ORF">LY90DRAFT_372132</name>
</gene>
<dbReference type="EMBL" id="MCOG01000046">
    <property type="protein sequence ID" value="ORY68168.1"/>
    <property type="molecule type" value="Genomic_DNA"/>
</dbReference>
<evidence type="ECO:0000256" key="1">
    <source>
        <dbReference type="ARBA" id="ARBA00022729"/>
    </source>
</evidence>
<evidence type="ECO:0000313" key="5">
    <source>
        <dbReference type="EMBL" id="ORY68168.1"/>
    </source>
</evidence>
<proteinExistence type="predicted"/>
<feature type="non-terminal residue" evidence="5">
    <location>
        <position position="1"/>
    </location>
</feature>
<feature type="domain" description="CBM10" evidence="4">
    <location>
        <begin position="46"/>
        <end position="81"/>
    </location>
</feature>
<dbReference type="GO" id="GO:0016787">
    <property type="term" value="F:hydrolase activity"/>
    <property type="evidence" value="ECO:0007669"/>
    <property type="project" value="UniProtKB-KW"/>
</dbReference>
<dbReference type="SUPFAM" id="SSF64571">
    <property type="entry name" value="Cellulose docking domain, dockering"/>
    <property type="match status" value="2"/>
</dbReference>
<evidence type="ECO:0000259" key="4">
    <source>
        <dbReference type="PROSITE" id="PS51763"/>
    </source>
</evidence>
<dbReference type="AlphaFoldDB" id="A0A1Y2E9B3"/>
<evidence type="ECO:0000313" key="6">
    <source>
        <dbReference type="Proteomes" id="UP000193920"/>
    </source>
</evidence>
<feature type="domain" description="CBM10" evidence="4">
    <location>
        <begin position="1"/>
        <end position="38"/>
    </location>
</feature>
<keyword evidence="3" id="KW-0378">Hydrolase</keyword>
<evidence type="ECO:0000256" key="3">
    <source>
        <dbReference type="ARBA" id="ARBA00022801"/>
    </source>
</evidence>
<feature type="non-terminal residue" evidence="5">
    <location>
        <position position="81"/>
    </location>
</feature>
<sequence>ECFSEPLGVPCCTNNSPVYSIDENGLWGIQNDNWCGIRRNTSKNNNCFSVALGYPCCTNNSQVYFSDENGAWGIQDGDWCG</sequence>
<keyword evidence="1" id="KW-0732">Signal</keyword>
<accession>A0A1Y2E9B3</accession>
<keyword evidence="6" id="KW-1185">Reference proteome</keyword>
<protein>
    <recommendedName>
        <fullName evidence="4">CBM10 domain-containing protein</fullName>
    </recommendedName>
</protein>
<comment type="caution">
    <text evidence="5">The sequence shown here is derived from an EMBL/GenBank/DDBJ whole genome shotgun (WGS) entry which is preliminary data.</text>
</comment>
<keyword evidence="2" id="KW-0677">Repeat</keyword>
<dbReference type="Proteomes" id="UP000193920">
    <property type="component" value="Unassembled WGS sequence"/>
</dbReference>